<evidence type="ECO:0008006" key="4">
    <source>
        <dbReference type="Google" id="ProtNLM"/>
    </source>
</evidence>
<dbReference type="KEGG" id="rpod:E0E05_06725"/>
<keyword evidence="1" id="KW-0732">Signal</keyword>
<evidence type="ECO:0000256" key="1">
    <source>
        <dbReference type="SAM" id="SignalP"/>
    </source>
</evidence>
<dbReference type="RefSeq" id="WP_131616020.1">
    <property type="nucleotide sequence ID" value="NZ_CP036532.1"/>
</dbReference>
<dbReference type="GeneID" id="90766984"/>
<feature type="chain" id="PRO_5020452067" description="DUF945 family protein" evidence="1">
    <location>
        <begin position="27"/>
        <end position="394"/>
    </location>
</feature>
<gene>
    <name evidence="2" type="ORF">E0E05_06725</name>
</gene>
<evidence type="ECO:0000313" key="3">
    <source>
        <dbReference type="Proteomes" id="UP000293719"/>
    </source>
</evidence>
<feature type="signal peptide" evidence="1">
    <location>
        <begin position="1"/>
        <end position="26"/>
    </location>
</feature>
<dbReference type="Proteomes" id="UP000293719">
    <property type="component" value="Chromosome"/>
</dbReference>
<sequence>MVRFRPAISTSAVALALALTAAPALAQVDGQQVFERLAAQLALQGIKLDAQGVQTDGDDVAISGLSVVPAPEADALELGDFVLEGVSEADGGSYMVQRIAIAPISRTEDGVTVEFEGGQVRNYLIAGPEVTDPILRSGLFESGEAGAMTVSDDQGTIFSMEGATTSTDGYTPGGTMNFDLQVNGMVADMTRLPEAEARQTMTALGYEELRGNITSSGSWDTGSGRLTLDEMVYDVDDAAALDLSFDIGGYTAEMVGAMQQMQAQMSQQGNAEAMNMAMLGLMQQIEINEITIELTDDSLTNRILDFVGEQQGMNRESVIAMAKGILPVGLAQLQNPSFAAEATAAIGAFLDNPQSLRVSAEPTGSVPVAQLMAAAMSSPQSLIEVLAVSIAANE</sequence>
<reference evidence="2 3" key="1">
    <citation type="journal article" date="2017" name="Int. J. Syst. Evol. Microbiol.">
        <title>Roseitalea porphyridii gen. nov., sp. nov., isolated from a red alga, and reclassification of Hoeflea suaedae Chung et al. 2013 as Pseudohoeflea suaedae gen. nov., comb. nov.</title>
        <authorList>
            <person name="Hyeon J.W."/>
            <person name="Jeong S.E."/>
            <person name="Baek K."/>
            <person name="Jeon C.O."/>
        </authorList>
    </citation>
    <scope>NUCLEOTIDE SEQUENCE [LARGE SCALE GENOMIC DNA]</scope>
    <source>
        <strain evidence="2 3">MA7-20</strain>
    </source>
</reference>
<evidence type="ECO:0000313" key="2">
    <source>
        <dbReference type="EMBL" id="QBK30320.1"/>
    </source>
</evidence>
<proteinExistence type="predicted"/>
<keyword evidence="3" id="KW-1185">Reference proteome</keyword>
<organism evidence="2 3">
    <name type="scientific">Roseitalea porphyridii</name>
    <dbReference type="NCBI Taxonomy" id="1852022"/>
    <lineage>
        <taxon>Bacteria</taxon>
        <taxon>Pseudomonadati</taxon>
        <taxon>Pseudomonadota</taxon>
        <taxon>Alphaproteobacteria</taxon>
        <taxon>Hyphomicrobiales</taxon>
        <taxon>Ahrensiaceae</taxon>
        <taxon>Roseitalea</taxon>
    </lineage>
</organism>
<protein>
    <recommendedName>
        <fullName evidence="4">DUF945 family protein</fullName>
    </recommendedName>
</protein>
<dbReference type="OrthoDB" id="7824623at2"/>
<name>A0A4P6V1P5_9HYPH</name>
<dbReference type="EMBL" id="CP036532">
    <property type="protein sequence ID" value="QBK30320.1"/>
    <property type="molecule type" value="Genomic_DNA"/>
</dbReference>
<dbReference type="AlphaFoldDB" id="A0A4P6V1P5"/>
<accession>A0A4P6V1P5</accession>